<dbReference type="STRING" id="6412.T1EEY6"/>
<evidence type="ECO:0000256" key="3">
    <source>
        <dbReference type="ARBA" id="ARBA00022980"/>
    </source>
</evidence>
<gene>
    <name evidence="10" type="primary">20195138</name>
    <name evidence="9" type="ORF">HELRODRAFT_110043</name>
</gene>
<keyword evidence="3" id="KW-0689">Ribosomal protein</keyword>
<dbReference type="InParanoid" id="T1EEY6"/>
<comment type="subcellular location">
    <subcellularLocation>
        <location evidence="1">Mitochondrion</location>
    </subcellularLocation>
</comment>
<evidence type="ECO:0000313" key="10">
    <source>
        <dbReference type="EnsemblMetazoa" id="HelroP110043"/>
    </source>
</evidence>
<dbReference type="PANTHER" id="PTHR13274">
    <property type="entry name" value="MITOCHONDRIAL RIBOSOMAL PROTEIN S25"/>
    <property type="match status" value="1"/>
</dbReference>
<dbReference type="HOGENOM" id="CLU_094727_0_0_1"/>
<evidence type="ECO:0000313" key="11">
    <source>
        <dbReference type="Proteomes" id="UP000015101"/>
    </source>
</evidence>
<evidence type="ECO:0000313" key="9">
    <source>
        <dbReference type="EMBL" id="ESO09140.1"/>
    </source>
</evidence>
<keyword evidence="11" id="KW-1185">Reference proteome</keyword>
<evidence type="ECO:0000256" key="2">
    <source>
        <dbReference type="ARBA" id="ARBA00008046"/>
    </source>
</evidence>
<dbReference type="PANTHER" id="PTHR13274:SF2">
    <property type="entry name" value="SMALL RIBOSOMAL SUBUNIT PROTEIN MS25"/>
    <property type="match status" value="1"/>
</dbReference>
<dbReference type="AlphaFoldDB" id="T1EEY6"/>
<dbReference type="EMBL" id="KB096023">
    <property type="protein sequence ID" value="ESO09140.1"/>
    <property type="molecule type" value="Genomic_DNA"/>
</dbReference>
<dbReference type="eggNOG" id="KOG4079">
    <property type="taxonomic scope" value="Eukaryota"/>
</dbReference>
<reference evidence="9 11" key="2">
    <citation type="journal article" date="2013" name="Nature">
        <title>Insights into bilaterian evolution from three spiralian genomes.</title>
        <authorList>
            <person name="Simakov O."/>
            <person name="Marletaz F."/>
            <person name="Cho S.J."/>
            <person name="Edsinger-Gonzales E."/>
            <person name="Havlak P."/>
            <person name="Hellsten U."/>
            <person name="Kuo D.H."/>
            <person name="Larsson T."/>
            <person name="Lv J."/>
            <person name="Arendt D."/>
            <person name="Savage R."/>
            <person name="Osoegawa K."/>
            <person name="de Jong P."/>
            <person name="Grimwood J."/>
            <person name="Chapman J.A."/>
            <person name="Shapiro H."/>
            <person name="Aerts A."/>
            <person name="Otillar R.P."/>
            <person name="Terry A.Y."/>
            <person name="Boore J.L."/>
            <person name="Grigoriev I.V."/>
            <person name="Lindberg D.R."/>
            <person name="Seaver E.C."/>
            <person name="Weisblat D.A."/>
            <person name="Putnam N.H."/>
            <person name="Rokhsar D.S."/>
        </authorList>
    </citation>
    <scope>NUCLEOTIDE SEQUENCE</scope>
</reference>
<keyword evidence="5" id="KW-0687">Ribonucleoprotein</keyword>
<dbReference type="RefSeq" id="XP_009013162.1">
    <property type="nucleotide sequence ID" value="XM_009014914.1"/>
</dbReference>
<name>T1EEY6_HELRO</name>
<evidence type="ECO:0000256" key="4">
    <source>
        <dbReference type="ARBA" id="ARBA00023128"/>
    </source>
</evidence>
<reference evidence="10" key="3">
    <citation type="submission" date="2015-06" db="UniProtKB">
        <authorList>
            <consortium name="EnsemblMetazoa"/>
        </authorList>
    </citation>
    <scope>IDENTIFICATION</scope>
</reference>
<dbReference type="Proteomes" id="UP000015101">
    <property type="component" value="Unassembled WGS sequence"/>
</dbReference>
<evidence type="ECO:0000256" key="5">
    <source>
        <dbReference type="ARBA" id="ARBA00023274"/>
    </source>
</evidence>
<dbReference type="GO" id="GO:0005840">
    <property type="term" value="C:ribosome"/>
    <property type="evidence" value="ECO:0007669"/>
    <property type="project" value="UniProtKB-KW"/>
</dbReference>
<dbReference type="EMBL" id="AMQM01003171">
    <property type="status" value="NOT_ANNOTATED_CDS"/>
    <property type="molecule type" value="Genomic_DNA"/>
</dbReference>
<dbReference type="SUPFAM" id="SSF52833">
    <property type="entry name" value="Thioredoxin-like"/>
    <property type="match status" value="1"/>
</dbReference>
<protein>
    <recommendedName>
        <fullName evidence="6">Small ribosomal subunit protein mS25</fullName>
    </recommendedName>
    <alternativeName>
        <fullName evidence="7">28S ribosomal protein S25, mitochondrial</fullName>
    </alternativeName>
</protein>
<dbReference type="OMA" id="FCICEVP"/>
<dbReference type="GO" id="GO:0005739">
    <property type="term" value="C:mitochondrion"/>
    <property type="evidence" value="ECO:0000318"/>
    <property type="project" value="GO_Central"/>
</dbReference>
<dbReference type="Pfam" id="PF05047">
    <property type="entry name" value="L51_S25_CI-B8"/>
    <property type="match status" value="1"/>
</dbReference>
<dbReference type="InterPro" id="IPR007741">
    <property type="entry name" value="Ribosomal_mL43/mS25/NADH_DH"/>
</dbReference>
<organism evidence="10 11">
    <name type="scientific">Helobdella robusta</name>
    <name type="common">Californian leech</name>
    <dbReference type="NCBI Taxonomy" id="6412"/>
    <lineage>
        <taxon>Eukaryota</taxon>
        <taxon>Metazoa</taxon>
        <taxon>Spiralia</taxon>
        <taxon>Lophotrochozoa</taxon>
        <taxon>Annelida</taxon>
        <taxon>Clitellata</taxon>
        <taxon>Hirudinea</taxon>
        <taxon>Rhynchobdellida</taxon>
        <taxon>Glossiphoniidae</taxon>
        <taxon>Helobdella</taxon>
    </lineage>
</organism>
<proteinExistence type="inferred from homology"/>
<dbReference type="SMART" id="SM00916">
    <property type="entry name" value="L51_S25_CI-B8"/>
    <property type="match status" value="1"/>
</dbReference>
<dbReference type="FunCoup" id="T1EEY6">
    <property type="interactions" value="877"/>
</dbReference>
<dbReference type="EnsemblMetazoa" id="HelroT110043">
    <property type="protein sequence ID" value="HelroP110043"/>
    <property type="gene ID" value="HelroG110043"/>
</dbReference>
<dbReference type="InterPro" id="IPR036249">
    <property type="entry name" value="Thioredoxin-like_sf"/>
</dbReference>
<feature type="domain" description="Ribosomal protein/NADH dehydrogenase" evidence="8">
    <location>
        <begin position="43"/>
        <end position="116"/>
    </location>
</feature>
<dbReference type="KEGG" id="hro:HELRODRAFT_110043"/>
<sequence>MPFMHSRGAVARTIEYLRKGEIFLEPHIKIIMFAFNYDQKTKSSPPRHTGLYNFIYWHLPQLQFKNPDVQMITLNKITPLPWIKTYYENDSSLLIDCDGRSREDIYNHVKRVLGMKQKDIASEEIEKEIERNRRVACFGEESDRHCICELPGQVPCPGWQPLPKELTGIRKND</sequence>
<evidence type="ECO:0000256" key="7">
    <source>
        <dbReference type="ARBA" id="ARBA00035369"/>
    </source>
</evidence>
<dbReference type="Gene3D" id="3.40.30.10">
    <property type="entry name" value="Glutaredoxin"/>
    <property type="match status" value="1"/>
</dbReference>
<comment type="similarity">
    <text evidence="2">Belongs to the mitochondrion-specific ribosomal protein mS25 family.</text>
</comment>
<dbReference type="InterPro" id="IPR040049">
    <property type="entry name" value="Ribosomal_mS25/mL61"/>
</dbReference>
<evidence type="ECO:0000256" key="1">
    <source>
        <dbReference type="ARBA" id="ARBA00004173"/>
    </source>
</evidence>
<dbReference type="OrthoDB" id="5919182at2759"/>
<dbReference type="GeneID" id="20195138"/>
<reference evidence="11" key="1">
    <citation type="submission" date="2012-12" db="EMBL/GenBank/DDBJ databases">
        <authorList>
            <person name="Hellsten U."/>
            <person name="Grimwood J."/>
            <person name="Chapman J.A."/>
            <person name="Shapiro H."/>
            <person name="Aerts A."/>
            <person name="Otillar R.P."/>
            <person name="Terry A.Y."/>
            <person name="Boore J.L."/>
            <person name="Simakov O."/>
            <person name="Marletaz F."/>
            <person name="Cho S.-J."/>
            <person name="Edsinger-Gonzales E."/>
            <person name="Havlak P."/>
            <person name="Kuo D.-H."/>
            <person name="Larsson T."/>
            <person name="Lv J."/>
            <person name="Arendt D."/>
            <person name="Savage R."/>
            <person name="Osoegawa K."/>
            <person name="de Jong P."/>
            <person name="Lindberg D.R."/>
            <person name="Seaver E.C."/>
            <person name="Weisblat D.A."/>
            <person name="Putnam N.H."/>
            <person name="Grigoriev I.V."/>
            <person name="Rokhsar D.S."/>
        </authorList>
    </citation>
    <scope>NUCLEOTIDE SEQUENCE</scope>
</reference>
<dbReference type="GO" id="GO:1990904">
    <property type="term" value="C:ribonucleoprotein complex"/>
    <property type="evidence" value="ECO:0007669"/>
    <property type="project" value="UniProtKB-KW"/>
</dbReference>
<keyword evidence="4" id="KW-0496">Mitochondrion</keyword>
<accession>T1EEY6</accession>
<dbReference type="GO" id="GO:0003735">
    <property type="term" value="F:structural constituent of ribosome"/>
    <property type="evidence" value="ECO:0000318"/>
    <property type="project" value="GO_Central"/>
</dbReference>
<evidence type="ECO:0000259" key="8">
    <source>
        <dbReference type="SMART" id="SM00916"/>
    </source>
</evidence>
<evidence type="ECO:0000256" key="6">
    <source>
        <dbReference type="ARBA" id="ARBA00035139"/>
    </source>
</evidence>
<dbReference type="CTD" id="20195138"/>